<name>A0A3B0S398_9ZZZZ</name>
<protein>
    <recommendedName>
        <fullName evidence="1">SnoaL-like domain-containing protein</fullName>
    </recommendedName>
</protein>
<dbReference type="InterPro" id="IPR032710">
    <property type="entry name" value="NTF2-like_dom_sf"/>
</dbReference>
<accession>A0A3B0S398</accession>
<evidence type="ECO:0000313" key="2">
    <source>
        <dbReference type="EMBL" id="VAV94858.1"/>
    </source>
</evidence>
<dbReference type="Pfam" id="PF13474">
    <property type="entry name" value="SnoaL_3"/>
    <property type="match status" value="1"/>
</dbReference>
<proteinExistence type="predicted"/>
<dbReference type="SUPFAM" id="SSF54427">
    <property type="entry name" value="NTF2-like"/>
    <property type="match status" value="1"/>
</dbReference>
<dbReference type="AlphaFoldDB" id="A0A3B0S398"/>
<gene>
    <name evidence="2" type="ORF">MNBD_ALPHA01-659</name>
</gene>
<organism evidence="2">
    <name type="scientific">hydrothermal vent metagenome</name>
    <dbReference type="NCBI Taxonomy" id="652676"/>
    <lineage>
        <taxon>unclassified sequences</taxon>
        <taxon>metagenomes</taxon>
        <taxon>ecological metagenomes</taxon>
    </lineage>
</organism>
<evidence type="ECO:0000259" key="1">
    <source>
        <dbReference type="Pfam" id="PF13474"/>
    </source>
</evidence>
<reference evidence="2" key="1">
    <citation type="submission" date="2018-06" db="EMBL/GenBank/DDBJ databases">
        <authorList>
            <person name="Zhirakovskaya E."/>
        </authorList>
    </citation>
    <scope>NUCLEOTIDE SEQUENCE</scope>
</reference>
<sequence length="164" mass="18547">MTKFFLGVIIIAFASLSSSFAASKDEAAIKQIIFDLKNGWEKGDGAPFRQHILDFAGFRSIESGGQNTPLDDLVTRHVEPEKTALEYLTIDISNIEIHLEGDFAWAIADQRVKGKVRRNGKIFDKGGYQTYLFRLIDDHWKIIHSHSSSRDYNPKRHGPAKAEK</sequence>
<dbReference type="InterPro" id="IPR037401">
    <property type="entry name" value="SnoaL-like"/>
</dbReference>
<dbReference type="Gene3D" id="3.10.450.50">
    <property type="match status" value="1"/>
</dbReference>
<dbReference type="EMBL" id="UOEJ01000063">
    <property type="protein sequence ID" value="VAV94858.1"/>
    <property type="molecule type" value="Genomic_DNA"/>
</dbReference>
<feature type="domain" description="SnoaL-like" evidence="1">
    <location>
        <begin position="74"/>
        <end position="149"/>
    </location>
</feature>